<comment type="catalytic activity">
    <reaction evidence="8">
        <text>a 1-O-(1Z-alkenyl)-sn-glycero-3-phosphocholine + H2O = a 2,3-saturated aldehyde + sn-glycerol 3-phosphocholine</text>
        <dbReference type="Rhea" id="RHEA:22544"/>
        <dbReference type="ChEBI" id="CHEBI:15377"/>
        <dbReference type="ChEBI" id="CHEBI:16870"/>
        <dbReference type="ChEBI" id="CHEBI:73359"/>
        <dbReference type="ChEBI" id="CHEBI:77287"/>
        <dbReference type="EC" id="3.3.2.2"/>
    </reaction>
</comment>
<evidence type="ECO:0000313" key="11">
    <source>
        <dbReference type="RefSeq" id="XP_018497005.1"/>
    </source>
</evidence>
<feature type="transmembrane region" description="Helical" evidence="9">
    <location>
        <begin position="182"/>
        <end position="205"/>
    </location>
</feature>
<dbReference type="Proteomes" id="UP000694867">
    <property type="component" value="Unplaced"/>
</dbReference>
<dbReference type="KEGG" id="goe:100902816"/>
<evidence type="ECO:0000313" key="10">
    <source>
        <dbReference type="Proteomes" id="UP000694867"/>
    </source>
</evidence>
<keyword evidence="10" id="KW-1185">Reference proteome</keyword>
<feature type="transmembrane region" description="Helical" evidence="9">
    <location>
        <begin position="150"/>
        <end position="170"/>
    </location>
</feature>
<accession>A0AAJ7L697</accession>
<evidence type="ECO:0000256" key="3">
    <source>
        <dbReference type="ARBA" id="ARBA00022692"/>
    </source>
</evidence>
<dbReference type="AlphaFoldDB" id="A0AAJ7L697"/>
<evidence type="ECO:0000256" key="1">
    <source>
        <dbReference type="ARBA" id="ARBA00004141"/>
    </source>
</evidence>
<keyword evidence="4 9" id="KW-1133">Transmembrane helix</keyword>
<evidence type="ECO:0000256" key="5">
    <source>
        <dbReference type="ARBA" id="ARBA00023136"/>
    </source>
</evidence>
<feature type="transmembrane region" description="Helical" evidence="9">
    <location>
        <begin position="51"/>
        <end position="69"/>
    </location>
</feature>
<dbReference type="GO" id="GO:0047408">
    <property type="term" value="F:alkenylglycerophosphocholine hydrolase activity"/>
    <property type="evidence" value="ECO:0007669"/>
    <property type="project" value="UniProtKB-EC"/>
</dbReference>
<evidence type="ECO:0000256" key="6">
    <source>
        <dbReference type="ARBA" id="ARBA00035673"/>
    </source>
</evidence>
<keyword evidence="3 9" id="KW-0812">Transmembrane</keyword>
<dbReference type="RefSeq" id="XP_018497005.1">
    <property type="nucleotide sequence ID" value="XM_018641489.2"/>
</dbReference>
<reference evidence="11" key="1">
    <citation type="submission" date="2025-08" db="UniProtKB">
        <authorList>
            <consortium name="RefSeq"/>
        </authorList>
    </citation>
    <scope>IDENTIFICATION</scope>
</reference>
<evidence type="ECO:0000256" key="8">
    <source>
        <dbReference type="ARBA" id="ARBA00049560"/>
    </source>
</evidence>
<comment type="catalytic activity">
    <reaction evidence="7">
        <text>a 1-O-(1Z-alkenyl)-sn-glycero-3-phosphoethanolamine + H2O = a 2,3-saturated aldehyde + sn-glycero-3-phosphoethanolamine</text>
        <dbReference type="Rhea" id="RHEA:16905"/>
        <dbReference type="ChEBI" id="CHEBI:15377"/>
        <dbReference type="ChEBI" id="CHEBI:73359"/>
        <dbReference type="ChEBI" id="CHEBI:77288"/>
        <dbReference type="ChEBI" id="CHEBI:143890"/>
        <dbReference type="EC" id="3.3.2.2"/>
    </reaction>
</comment>
<dbReference type="PANTHER" id="PTHR31885">
    <property type="entry name" value="GH04784P"/>
    <property type="match status" value="1"/>
</dbReference>
<feature type="transmembrane region" description="Helical" evidence="9">
    <location>
        <begin position="114"/>
        <end position="144"/>
    </location>
</feature>
<keyword evidence="5 9" id="KW-0472">Membrane</keyword>
<organism evidence="10 11">
    <name type="scientific">Galendromus occidentalis</name>
    <name type="common">western predatory mite</name>
    <dbReference type="NCBI Taxonomy" id="34638"/>
    <lineage>
        <taxon>Eukaryota</taxon>
        <taxon>Metazoa</taxon>
        <taxon>Ecdysozoa</taxon>
        <taxon>Arthropoda</taxon>
        <taxon>Chelicerata</taxon>
        <taxon>Arachnida</taxon>
        <taxon>Acari</taxon>
        <taxon>Parasitiformes</taxon>
        <taxon>Mesostigmata</taxon>
        <taxon>Gamasina</taxon>
        <taxon>Phytoseioidea</taxon>
        <taxon>Phytoseiidae</taxon>
        <taxon>Typhlodrominae</taxon>
        <taxon>Galendromus</taxon>
    </lineage>
</organism>
<dbReference type="EC" id="3.3.2.2" evidence="6"/>
<evidence type="ECO:0000256" key="4">
    <source>
        <dbReference type="ARBA" id="ARBA00022989"/>
    </source>
</evidence>
<dbReference type="PANTHER" id="PTHR31885:SF6">
    <property type="entry name" value="GH04784P"/>
    <property type="match status" value="1"/>
</dbReference>
<gene>
    <name evidence="11" type="primary">LOC100902816</name>
</gene>
<evidence type="ECO:0000256" key="7">
    <source>
        <dbReference type="ARBA" id="ARBA00049458"/>
    </source>
</evidence>
<sequence>MNGETDMNAHDPPASTKLWGRILPTLILFAVSSIGYFSSHRRSELGAETRGLLKIIPILFLASFCIFEGRSRSKYRYYVTAGLLASCAGDYFLVWSDEDNFMRGMGAFALAHQLYILAFGFKSLSPVLMISAAISGSSVAMILLPHLKGVLAYGVPCYIVLISCMVWRASARVHPPCEWPSVVGALGALVFAVSDLNLALNAFYFEMPYEGHHTVTMVFYYIGQLCIALSVSDHERLV</sequence>
<comment type="subcellular location">
    <subcellularLocation>
        <location evidence="1">Membrane</location>
        <topology evidence="1">Multi-pass membrane protein</topology>
    </subcellularLocation>
</comment>
<feature type="transmembrane region" description="Helical" evidence="9">
    <location>
        <begin position="75"/>
        <end position="94"/>
    </location>
</feature>
<dbReference type="InterPro" id="IPR012506">
    <property type="entry name" value="TMEM86B-like"/>
</dbReference>
<feature type="transmembrane region" description="Helical" evidence="9">
    <location>
        <begin position="211"/>
        <end position="231"/>
    </location>
</feature>
<proteinExistence type="inferred from homology"/>
<evidence type="ECO:0000256" key="9">
    <source>
        <dbReference type="SAM" id="Phobius"/>
    </source>
</evidence>
<evidence type="ECO:0000256" key="2">
    <source>
        <dbReference type="ARBA" id="ARBA00007375"/>
    </source>
</evidence>
<dbReference type="Pfam" id="PF07947">
    <property type="entry name" value="YhhN"/>
    <property type="match status" value="1"/>
</dbReference>
<name>A0AAJ7L697_9ACAR</name>
<feature type="transmembrane region" description="Helical" evidence="9">
    <location>
        <begin position="18"/>
        <end position="39"/>
    </location>
</feature>
<comment type="similarity">
    <text evidence="2">Belongs to the TMEM86 family.</text>
</comment>
<dbReference type="GeneID" id="100902816"/>
<dbReference type="GO" id="GO:0016020">
    <property type="term" value="C:membrane"/>
    <property type="evidence" value="ECO:0007669"/>
    <property type="project" value="UniProtKB-SubCell"/>
</dbReference>
<protein>
    <recommendedName>
        <fullName evidence="6">lysoplasmalogenase</fullName>
        <ecNumber evidence="6">3.3.2.2</ecNumber>
    </recommendedName>
</protein>